<name>A0A8H4NXP6_9HYPO</name>
<dbReference type="CDD" id="cd01983">
    <property type="entry name" value="SIMIBI"/>
    <property type="match status" value="1"/>
</dbReference>
<dbReference type="Pfam" id="PF16575">
    <property type="entry name" value="CLP1_P"/>
    <property type="match status" value="1"/>
</dbReference>
<protein>
    <recommendedName>
        <fullName evidence="4">Polynucleotide 5'-hydroxyl-kinase GRC3</fullName>
    </recommendedName>
    <alternativeName>
        <fullName evidence="3">Polynucleotide 5'-hydroxyl-kinase grc3</fullName>
    </alternativeName>
</protein>
<sequence>MPLALSVYSMHPCIKLLESFQEPHAQTPFYRDDRSLSYKVDVATMSIPGLGQIPTQVATASTTRVVTLRPACEWRFQASQASPVIVKLLSGTAEKDGVELGPKNAYTFAGVKSKILTWHGCELEIDGRCDVESVAEFANLTDNPANVHMNLHGQLNDMRQAAAKEGKEGPRVLIVGPADVGKTTVARTLTSYATRQGYQPLVVNANPKEGMLSLPGTLSASVLATVMDPEAVDGWGSTPTSGPSSVPVKLPLVFYYGRASPDEDPDFYRELMSKLAGSVSARLSEDEDVKSSGVIIDGMGLPEQSKDGYELVEHIIDEFSVNVIIVIGSTNITSELSKKFGNERTSLGEPISVVPLDKSDGVVIRDEAFLQHVREAAIKEYFYGDSKRTLSPLIQQVDFDSVMVYHTSGEDPHQGVTREDPSTSMQNWTFAIMHATPKESPDTVRAASVMGFLYVSDVDEERRKIKLLSPVSGRLGDQPLVWGKWPEPYINLLG</sequence>
<dbReference type="Gene3D" id="3.40.50.300">
    <property type="entry name" value="P-loop containing nucleotide triphosphate hydrolases"/>
    <property type="match status" value="1"/>
</dbReference>
<evidence type="ECO:0000256" key="3">
    <source>
        <dbReference type="ARBA" id="ARBA00018706"/>
    </source>
</evidence>
<comment type="function">
    <text evidence="9">Required for endonucleolytic cleavage during polyadenylation-dependent pre-mRNA 3'-end formation.</text>
</comment>
<dbReference type="InterPro" id="IPR032319">
    <property type="entry name" value="CLP1_P"/>
</dbReference>
<comment type="subunit">
    <text evidence="9">Component of a pre-mRNA cleavage factor complex. Interacts directly with PCF11.</text>
</comment>
<evidence type="ECO:0000313" key="14">
    <source>
        <dbReference type="Proteomes" id="UP000605986"/>
    </source>
</evidence>
<comment type="subcellular location">
    <subcellularLocation>
        <location evidence="2 9">Nucleus</location>
    </subcellularLocation>
</comment>
<dbReference type="SUPFAM" id="SSF52540">
    <property type="entry name" value="P-loop containing nucleoside triphosphate hydrolases"/>
    <property type="match status" value="1"/>
</dbReference>
<dbReference type="HAMAP" id="MF_03035">
    <property type="entry name" value="Clp1"/>
    <property type="match status" value="1"/>
</dbReference>
<feature type="domain" description="Clp1 N-terminal" evidence="11">
    <location>
        <begin position="67"/>
        <end position="162"/>
    </location>
</feature>
<gene>
    <name evidence="9" type="primary">CLP1</name>
    <name evidence="13" type="ORF">F53441_5461</name>
</gene>
<dbReference type="GO" id="GO:0005849">
    <property type="term" value="C:mRNA cleavage factor complex"/>
    <property type="evidence" value="ECO:0007669"/>
    <property type="project" value="UniProtKB-UniRule"/>
</dbReference>
<dbReference type="PANTHER" id="PTHR12755">
    <property type="entry name" value="CLEAVAGE/POLYADENYLATION FACTOR IA SUBUNIT CLP1P"/>
    <property type="match status" value="1"/>
</dbReference>
<evidence type="ECO:0000313" key="13">
    <source>
        <dbReference type="EMBL" id="KAF4451605.1"/>
    </source>
</evidence>
<feature type="domain" description="Clp1 C-terminal" evidence="10">
    <location>
        <begin position="390"/>
        <end position="487"/>
    </location>
</feature>
<dbReference type="InterPro" id="IPR028606">
    <property type="entry name" value="Clp1"/>
</dbReference>
<dbReference type="OrthoDB" id="258143at2759"/>
<dbReference type="Proteomes" id="UP000605986">
    <property type="component" value="Unassembled WGS sequence"/>
</dbReference>
<keyword evidence="6 9" id="KW-0547">Nucleotide-binding</keyword>
<dbReference type="PANTHER" id="PTHR12755:SF6">
    <property type="entry name" value="POLYRIBONUCLEOTIDE 5'-HYDROXYL-KINASE CLP1"/>
    <property type="match status" value="1"/>
</dbReference>
<evidence type="ECO:0000259" key="12">
    <source>
        <dbReference type="Pfam" id="PF16575"/>
    </source>
</evidence>
<evidence type="ECO:0000256" key="2">
    <source>
        <dbReference type="ARBA" id="ARBA00004123"/>
    </source>
</evidence>
<dbReference type="AlphaFoldDB" id="A0A8H4NXP6"/>
<dbReference type="Gene3D" id="2.60.120.1030">
    <property type="entry name" value="Clp1, DNA binding domain"/>
    <property type="match status" value="1"/>
</dbReference>
<dbReference type="GO" id="GO:0051731">
    <property type="term" value="F:polynucleotide 5'-hydroxyl-kinase activity"/>
    <property type="evidence" value="ECO:0007669"/>
    <property type="project" value="InterPro"/>
</dbReference>
<dbReference type="Pfam" id="PF06807">
    <property type="entry name" value="Clp1"/>
    <property type="match status" value="1"/>
</dbReference>
<dbReference type="InterPro" id="IPR010655">
    <property type="entry name" value="Clp1_C"/>
</dbReference>
<dbReference type="Gene3D" id="2.40.30.330">
    <property type="entry name" value="Pre-mRNA cleavage complex subunit Clp1, C-terminal domain"/>
    <property type="match status" value="1"/>
</dbReference>
<comment type="function">
    <text evidence="1">Polynucleotide 5'-kinase involved in rRNA processing.</text>
</comment>
<comment type="caution">
    <text evidence="13">The sequence shown here is derived from an EMBL/GenBank/DDBJ whole genome shotgun (WGS) entry which is preliminary data.</text>
</comment>
<dbReference type="GO" id="GO:0006388">
    <property type="term" value="P:tRNA splicing, via endonucleolytic cleavage and ligation"/>
    <property type="evidence" value="ECO:0007669"/>
    <property type="project" value="TreeGrafter"/>
</dbReference>
<evidence type="ECO:0000256" key="9">
    <source>
        <dbReference type="HAMAP-Rule" id="MF_03035"/>
    </source>
</evidence>
<organism evidence="13 14">
    <name type="scientific">Fusarium austroafricanum</name>
    <dbReference type="NCBI Taxonomy" id="2364996"/>
    <lineage>
        <taxon>Eukaryota</taxon>
        <taxon>Fungi</taxon>
        <taxon>Dikarya</taxon>
        <taxon>Ascomycota</taxon>
        <taxon>Pezizomycotina</taxon>
        <taxon>Sordariomycetes</taxon>
        <taxon>Hypocreomycetidae</taxon>
        <taxon>Hypocreales</taxon>
        <taxon>Nectriaceae</taxon>
        <taxon>Fusarium</taxon>
        <taxon>Fusarium concolor species complex</taxon>
    </lineage>
</organism>
<evidence type="ECO:0000256" key="1">
    <source>
        <dbReference type="ARBA" id="ARBA00003798"/>
    </source>
</evidence>
<keyword evidence="5 9" id="KW-0507">mRNA processing</keyword>
<dbReference type="InterPro" id="IPR027417">
    <property type="entry name" value="P-loop_NTPase"/>
</dbReference>
<keyword evidence="8 9" id="KW-0539">Nucleus</keyword>
<evidence type="ECO:0000259" key="11">
    <source>
        <dbReference type="Pfam" id="PF16573"/>
    </source>
</evidence>
<evidence type="ECO:0000256" key="8">
    <source>
        <dbReference type="ARBA" id="ARBA00023242"/>
    </source>
</evidence>
<comment type="similarity">
    <text evidence="9">Belongs to the Clp1 family. Clp1 subfamily.</text>
</comment>
<evidence type="ECO:0000256" key="6">
    <source>
        <dbReference type="ARBA" id="ARBA00022741"/>
    </source>
</evidence>
<dbReference type="InterPro" id="IPR045116">
    <property type="entry name" value="Clp1/Grc3"/>
</dbReference>
<dbReference type="GO" id="GO:0005524">
    <property type="term" value="F:ATP binding"/>
    <property type="evidence" value="ECO:0007669"/>
    <property type="project" value="UniProtKB-UniRule"/>
</dbReference>
<feature type="binding site" evidence="9">
    <location>
        <begin position="179"/>
        <end position="184"/>
    </location>
    <ligand>
        <name>ATP</name>
        <dbReference type="ChEBI" id="CHEBI:30616"/>
    </ligand>
</feature>
<dbReference type="InterPro" id="IPR038238">
    <property type="entry name" value="Clp1_C_sf"/>
</dbReference>
<proteinExistence type="inferred from homology"/>
<keyword evidence="7 9" id="KW-0067">ATP-binding</keyword>
<accession>A0A8H4NXP6</accession>
<dbReference type="Pfam" id="PF16573">
    <property type="entry name" value="CLP1_N"/>
    <property type="match status" value="1"/>
</dbReference>
<reference evidence="13" key="1">
    <citation type="submission" date="2020-01" db="EMBL/GenBank/DDBJ databases">
        <title>Identification and distribution of gene clusters putatively required for synthesis of sphingolipid metabolism inhibitors in phylogenetically diverse species of the filamentous fungus Fusarium.</title>
        <authorList>
            <person name="Kim H.-S."/>
            <person name="Busman M."/>
            <person name="Brown D.W."/>
            <person name="Divon H."/>
            <person name="Uhlig S."/>
            <person name="Proctor R.H."/>
        </authorList>
    </citation>
    <scope>NUCLEOTIDE SEQUENCE</scope>
    <source>
        <strain evidence="13">NRRL 53441</strain>
    </source>
</reference>
<evidence type="ECO:0000259" key="10">
    <source>
        <dbReference type="Pfam" id="PF06807"/>
    </source>
</evidence>
<feature type="binding site" evidence="9">
    <location>
        <position position="112"/>
    </location>
    <ligand>
        <name>ATP</name>
        <dbReference type="ChEBI" id="CHEBI:30616"/>
    </ligand>
</feature>
<feature type="binding site" evidence="9">
    <location>
        <position position="73"/>
    </location>
    <ligand>
        <name>ATP</name>
        <dbReference type="ChEBI" id="CHEBI:30616"/>
    </ligand>
</feature>
<keyword evidence="14" id="KW-1185">Reference proteome</keyword>
<dbReference type="GO" id="GO:0031124">
    <property type="term" value="P:mRNA 3'-end processing"/>
    <property type="evidence" value="ECO:0007669"/>
    <property type="project" value="UniProtKB-UniRule"/>
</dbReference>
<evidence type="ECO:0000256" key="7">
    <source>
        <dbReference type="ARBA" id="ARBA00022840"/>
    </source>
</evidence>
<dbReference type="InterPro" id="IPR032324">
    <property type="entry name" value="Clp1_N"/>
</dbReference>
<evidence type="ECO:0000256" key="5">
    <source>
        <dbReference type="ARBA" id="ARBA00022664"/>
    </source>
</evidence>
<dbReference type="InterPro" id="IPR038239">
    <property type="entry name" value="Clp1_N_sf"/>
</dbReference>
<feature type="domain" description="Clp1 P-loop" evidence="12">
    <location>
        <begin position="176"/>
        <end position="384"/>
    </location>
</feature>
<evidence type="ECO:0000256" key="4">
    <source>
        <dbReference type="ARBA" id="ARBA00019824"/>
    </source>
</evidence>
<dbReference type="EMBL" id="JAADJG010000213">
    <property type="protein sequence ID" value="KAF4451605.1"/>
    <property type="molecule type" value="Genomic_DNA"/>
</dbReference>